<dbReference type="Pfam" id="PF04055">
    <property type="entry name" value="Radical_SAM"/>
    <property type="match status" value="1"/>
</dbReference>
<dbReference type="GO" id="GO:0051536">
    <property type="term" value="F:iron-sulfur cluster binding"/>
    <property type="evidence" value="ECO:0007669"/>
    <property type="project" value="UniProtKB-KW"/>
</dbReference>
<evidence type="ECO:0000313" key="7">
    <source>
        <dbReference type="Proteomes" id="UP000232003"/>
    </source>
</evidence>
<dbReference type="RefSeq" id="WP_100897109.1">
    <property type="nucleotide sequence ID" value="NZ_CAWNNC010000001.1"/>
</dbReference>
<protein>
    <submittedName>
        <fullName evidence="6">Molybdenum cofactor biosynthesis enzyme MoaA</fullName>
    </submittedName>
</protein>
<name>A0A2K8SGE7_9NOSO</name>
<keyword evidence="1" id="KW-0949">S-adenosyl-L-methionine</keyword>
<dbReference type="InterPro" id="IPR034508">
    <property type="entry name" value="Spectinomycin_biosynthesis"/>
</dbReference>
<sequence length="312" mass="35682">MYTISNNKIDTKRYCEINVVHHCNLSCRACTHLSPGIPKYIADPEKIYRDLSILSKSYIPRGVKLVGGEPLLHPNIIEIIEAVRASGITKFVKMVTNGHLLSKAPDLFWEKIDAIEISLYPSKPINPETLKTLKQKAKDSKTILESYSWDDFRESYSELGTENTELVQKIYSNCAVAHVWRCHTISEGYLYKCPQAVFIPKVITKENLQNDGIKITDSGNFFEQLLAYLKSEEPLGSCYHCLGCVGKRFNHEQMNPKLWRSPQQFTSEELVDLDYLSFLEKQPSQAKGCHKELSLPEKISNIATKLFNNYRK</sequence>
<dbReference type="GO" id="GO:0046872">
    <property type="term" value="F:metal ion binding"/>
    <property type="evidence" value="ECO:0007669"/>
    <property type="project" value="UniProtKB-KW"/>
</dbReference>
<dbReference type="SUPFAM" id="SSF102114">
    <property type="entry name" value="Radical SAM enzymes"/>
    <property type="match status" value="1"/>
</dbReference>
<dbReference type="InterPro" id="IPR007197">
    <property type="entry name" value="rSAM"/>
</dbReference>
<dbReference type="Proteomes" id="UP000232003">
    <property type="component" value="Chromosome"/>
</dbReference>
<dbReference type="AlphaFoldDB" id="A0A2K8SGE7"/>
<dbReference type="EMBL" id="CP024785">
    <property type="protein sequence ID" value="AUB34518.1"/>
    <property type="molecule type" value="Genomic_DNA"/>
</dbReference>
<dbReference type="PANTHER" id="PTHR11228:SF7">
    <property type="entry name" value="PQQA PEPTIDE CYCLASE"/>
    <property type="match status" value="1"/>
</dbReference>
<dbReference type="PANTHER" id="PTHR11228">
    <property type="entry name" value="RADICAL SAM DOMAIN PROTEIN"/>
    <property type="match status" value="1"/>
</dbReference>
<accession>A0A2K8SGE7</accession>
<keyword evidence="4" id="KW-0411">Iron-sulfur</keyword>
<evidence type="ECO:0000256" key="3">
    <source>
        <dbReference type="ARBA" id="ARBA00023004"/>
    </source>
</evidence>
<proteinExistence type="predicted"/>
<dbReference type="SFLD" id="SFLDS00029">
    <property type="entry name" value="Radical_SAM"/>
    <property type="match status" value="1"/>
</dbReference>
<dbReference type="SFLD" id="SFLDG01119">
    <property type="entry name" value="spectinomycin_biosynthesis_(Sp"/>
    <property type="match status" value="1"/>
</dbReference>
<evidence type="ECO:0000256" key="1">
    <source>
        <dbReference type="ARBA" id="ARBA00022691"/>
    </source>
</evidence>
<evidence type="ECO:0000256" key="2">
    <source>
        <dbReference type="ARBA" id="ARBA00022723"/>
    </source>
</evidence>
<dbReference type="InterPro" id="IPR013785">
    <property type="entry name" value="Aldolase_TIM"/>
</dbReference>
<dbReference type="PROSITE" id="PS51918">
    <property type="entry name" value="RADICAL_SAM"/>
    <property type="match status" value="1"/>
</dbReference>
<feature type="domain" description="Radical SAM core" evidence="5">
    <location>
        <begin position="7"/>
        <end position="220"/>
    </location>
</feature>
<evidence type="ECO:0000256" key="4">
    <source>
        <dbReference type="ARBA" id="ARBA00023014"/>
    </source>
</evidence>
<keyword evidence="7" id="KW-1185">Reference proteome</keyword>
<gene>
    <name evidence="6" type="ORF">COO91_00341</name>
</gene>
<evidence type="ECO:0000313" key="6">
    <source>
        <dbReference type="EMBL" id="AUB34518.1"/>
    </source>
</evidence>
<dbReference type="GO" id="GO:0003824">
    <property type="term" value="F:catalytic activity"/>
    <property type="evidence" value="ECO:0007669"/>
    <property type="project" value="InterPro"/>
</dbReference>
<keyword evidence="3" id="KW-0408">Iron</keyword>
<organism evidence="6 7">
    <name type="scientific">Nostoc flagelliforme CCNUN1</name>
    <dbReference type="NCBI Taxonomy" id="2038116"/>
    <lineage>
        <taxon>Bacteria</taxon>
        <taxon>Bacillati</taxon>
        <taxon>Cyanobacteriota</taxon>
        <taxon>Cyanophyceae</taxon>
        <taxon>Nostocales</taxon>
        <taxon>Nostocaceae</taxon>
        <taxon>Nostoc</taxon>
    </lineage>
</organism>
<keyword evidence="2" id="KW-0479">Metal-binding</keyword>
<dbReference type="CDD" id="cd01335">
    <property type="entry name" value="Radical_SAM"/>
    <property type="match status" value="1"/>
</dbReference>
<dbReference type="SFLD" id="SFLDG01067">
    <property type="entry name" value="SPASM/twitch_domain_containing"/>
    <property type="match status" value="1"/>
</dbReference>
<dbReference type="InterPro" id="IPR058240">
    <property type="entry name" value="rSAM_sf"/>
</dbReference>
<evidence type="ECO:0000259" key="5">
    <source>
        <dbReference type="PROSITE" id="PS51918"/>
    </source>
</evidence>
<dbReference type="OrthoDB" id="9782387at2"/>
<dbReference type="InterPro" id="IPR050377">
    <property type="entry name" value="Radical_SAM_PqqE_MftC-like"/>
</dbReference>
<dbReference type="KEGG" id="nfl:COO91_00341"/>
<reference evidence="6 7" key="1">
    <citation type="submission" date="2017-11" db="EMBL/GenBank/DDBJ databases">
        <title>Complete genome of a free-living desiccation-tolerant cyanobacterium and its photosynthetic adaptation to extreme terrestrial habitat.</title>
        <authorList>
            <person name="Shang J."/>
        </authorList>
    </citation>
    <scope>NUCLEOTIDE SEQUENCE [LARGE SCALE GENOMIC DNA]</scope>
    <source>
        <strain evidence="6 7">CCNUN1</strain>
    </source>
</reference>
<dbReference type="Gene3D" id="3.20.20.70">
    <property type="entry name" value="Aldolase class I"/>
    <property type="match status" value="1"/>
</dbReference>